<evidence type="ECO:0000313" key="3">
    <source>
        <dbReference type="Proteomes" id="UP001239397"/>
    </source>
</evidence>
<evidence type="ECO:0000256" key="1">
    <source>
        <dbReference type="SAM" id="SignalP"/>
    </source>
</evidence>
<evidence type="ECO:0008006" key="4">
    <source>
        <dbReference type="Google" id="ProtNLM"/>
    </source>
</evidence>
<reference evidence="2 3" key="1">
    <citation type="submission" date="2023-06" db="EMBL/GenBank/DDBJ databases">
        <authorList>
            <person name="Oyuntsetseg B."/>
            <person name="Kim S.B."/>
        </authorList>
    </citation>
    <scope>NUCLEOTIDE SEQUENCE [LARGE SCALE GENOMIC DNA]</scope>
    <source>
        <strain evidence="2 3">4-36</strain>
    </source>
</reference>
<dbReference type="Proteomes" id="UP001239397">
    <property type="component" value="Chromosome"/>
</dbReference>
<evidence type="ECO:0000313" key="2">
    <source>
        <dbReference type="EMBL" id="WIX97863.1"/>
    </source>
</evidence>
<accession>A0A9Y2JIE7</accession>
<gene>
    <name evidence="2" type="ORF">QRX60_27675</name>
</gene>
<feature type="chain" id="PRO_5040850887" description="Secreted protein" evidence="1">
    <location>
        <begin position="21"/>
        <end position="169"/>
    </location>
</feature>
<protein>
    <recommendedName>
        <fullName evidence="4">Secreted protein</fullName>
    </recommendedName>
</protein>
<keyword evidence="3" id="KW-1185">Reference proteome</keyword>
<dbReference type="KEGG" id="amog:QRX60_27675"/>
<feature type="signal peptide" evidence="1">
    <location>
        <begin position="1"/>
        <end position="20"/>
    </location>
</feature>
<dbReference type="AlphaFoldDB" id="A0A9Y2JIE7"/>
<organism evidence="2 3">
    <name type="scientific">Amycolatopsis mongoliensis</name>
    <dbReference type="NCBI Taxonomy" id="715475"/>
    <lineage>
        <taxon>Bacteria</taxon>
        <taxon>Bacillati</taxon>
        <taxon>Actinomycetota</taxon>
        <taxon>Actinomycetes</taxon>
        <taxon>Pseudonocardiales</taxon>
        <taxon>Pseudonocardiaceae</taxon>
        <taxon>Amycolatopsis</taxon>
    </lineage>
</organism>
<dbReference type="RefSeq" id="WP_285994354.1">
    <property type="nucleotide sequence ID" value="NZ_CP127295.1"/>
</dbReference>
<dbReference type="SUPFAM" id="SSF89372">
    <property type="entry name" value="Fucose-specific lectin"/>
    <property type="match status" value="1"/>
</dbReference>
<dbReference type="EMBL" id="CP127295">
    <property type="protein sequence ID" value="WIX97863.1"/>
    <property type="molecule type" value="Genomic_DNA"/>
</dbReference>
<proteinExistence type="predicted"/>
<name>A0A9Y2JIE7_9PSEU</name>
<sequence length="169" mass="17797">MMFAARAARSWSMAAGIVFAAVIAAATPAAANAAPKVSSIAQEAATTRVAAAATGTSFHFTAVPAGGRVSCYGYYGTFKEGSYVMVVDWIHTSDECFGISTDRTIWHAWPNSGGWKKMGGNGLADDIAYAVDEGANGSKGVVVWVSSSNKYWVQRYAPPLGWTGEWTLA</sequence>
<keyword evidence="1" id="KW-0732">Signal</keyword>